<keyword evidence="1" id="KW-0732">Signal</keyword>
<keyword evidence="3" id="KW-1185">Reference proteome</keyword>
<organism evidence="2 3">
    <name type="scientific">Allacma fusca</name>
    <dbReference type="NCBI Taxonomy" id="39272"/>
    <lineage>
        <taxon>Eukaryota</taxon>
        <taxon>Metazoa</taxon>
        <taxon>Ecdysozoa</taxon>
        <taxon>Arthropoda</taxon>
        <taxon>Hexapoda</taxon>
        <taxon>Collembola</taxon>
        <taxon>Symphypleona</taxon>
        <taxon>Sminthuridae</taxon>
        <taxon>Allacma</taxon>
    </lineage>
</organism>
<sequence>MVISKCLLMALIVTTTSIWGACSEKNSALGESNRHSFNETTNFNPLMNILLSGKYHKRLPALNDTKAGDTTTENVEER</sequence>
<gene>
    <name evidence="2" type="ORF">AFUS01_LOCUS31140</name>
</gene>
<name>A0A8J2PFZ9_9HEXA</name>
<feature type="non-terminal residue" evidence="2">
    <location>
        <position position="1"/>
    </location>
</feature>
<feature type="chain" id="PRO_5035248920" evidence="1">
    <location>
        <begin position="24"/>
        <end position="78"/>
    </location>
</feature>
<reference evidence="2" key="1">
    <citation type="submission" date="2021-06" db="EMBL/GenBank/DDBJ databases">
        <authorList>
            <person name="Hodson N. C."/>
            <person name="Mongue J. A."/>
            <person name="Jaron S. K."/>
        </authorList>
    </citation>
    <scope>NUCLEOTIDE SEQUENCE</scope>
</reference>
<accession>A0A8J2PFZ9</accession>
<evidence type="ECO:0000313" key="2">
    <source>
        <dbReference type="EMBL" id="CAG7820768.1"/>
    </source>
</evidence>
<protein>
    <submittedName>
        <fullName evidence="2">Uncharacterized protein</fullName>
    </submittedName>
</protein>
<dbReference type="Proteomes" id="UP000708208">
    <property type="component" value="Unassembled WGS sequence"/>
</dbReference>
<evidence type="ECO:0000256" key="1">
    <source>
        <dbReference type="SAM" id="SignalP"/>
    </source>
</evidence>
<dbReference type="PROSITE" id="PS51257">
    <property type="entry name" value="PROKAR_LIPOPROTEIN"/>
    <property type="match status" value="1"/>
</dbReference>
<comment type="caution">
    <text evidence="2">The sequence shown here is derived from an EMBL/GenBank/DDBJ whole genome shotgun (WGS) entry which is preliminary data.</text>
</comment>
<dbReference type="AlphaFoldDB" id="A0A8J2PFZ9"/>
<feature type="signal peptide" evidence="1">
    <location>
        <begin position="1"/>
        <end position="23"/>
    </location>
</feature>
<proteinExistence type="predicted"/>
<evidence type="ECO:0000313" key="3">
    <source>
        <dbReference type="Proteomes" id="UP000708208"/>
    </source>
</evidence>
<dbReference type="EMBL" id="CAJVCH010489494">
    <property type="protein sequence ID" value="CAG7820768.1"/>
    <property type="molecule type" value="Genomic_DNA"/>
</dbReference>